<evidence type="ECO:0000256" key="1">
    <source>
        <dbReference type="ARBA" id="ARBA00004651"/>
    </source>
</evidence>
<sequence length="497" mass="53242">MTRLQEGAQRSPAAAFLLLLAAYFAIQALIRVFIAPSAGLDEAEILITAQSAAWGHGTQPPLYNFLQIAGFQIFGTNVLALALVKNLFLFAIFAFVYLGARIVLPDEAEARLAALAMFTIPQIAWESQRALTHTVAVLAMAALTFFVLVRVLRDGRWLDYVALGLCLGLGALSKYNFGIGALAMIVAAGTVRELRPRVLSWRMLASLAIAALVILPHALWVSGHLEDALARTHKFQAKSEAAYTLAPSLAVLSGSLQYAVLPLALFAICLGIARLWPPTPSVSARQRTPLQSFALRIIPVGLAMLAIGAIPAGITEFKDRWMSPLLFLLPLAVIVLLGHRLQRGGAKTLQYVSVLLALVSMAALAALHLWTREGREPAEANAPMPALAESIRQQGFTRGTIIGGSTTLAGQLKLEFADSPVVEPQYGLLIKPDIGQPVLLAWQGENALPADMGELFRDICGAPSPATAPRHVAAEYPNGMIYGLNFVVLRGCEAIPG</sequence>
<feature type="transmembrane region" description="Helical" evidence="8">
    <location>
        <begin position="199"/>
        <end position="220"/>
    </location>
</feature>
<evidence type="ECO:0000259" key="9">
    <source>
        <dbReference type="Pfam" id="PF13231"/>
    </source>
</evidence>
<feature type="transmembrane region" description="Helical" evidence="8">
    <location>
        <begin position="321"/>
        <end position="339"/>
    </location>
</feature>
<reference evidence="10 11" key="1">
    <citation type="submission" date="2023-11" db="EMBL/GenBank/DDBJ databases">
        <authorList>
            <person name="Bao R."/>
        </authorList>
    </citation>
    <scope>NUCLEOTIDE SEQUENCE [LARGE SCALE GENOMIC DNA]</scope>
    <source>
        <strain evidence="10 11">PJ23</strain>
    </source>
</reference>
<comment type="subcellular location">
    <subcellularLocation>
        <location evidence="1">Cell membrane</location>
        <topology evidence="1">Multi-pass membrane protein</topology>
    </subcellularLocation>
</comment>
<dbReference type="EC" id="2.4.-.-" evidence="10"/>
<dbReference type="PANTHER" id="PTHR33908:SF9">
    <property type="entry name" value="BLL5595 PROTEIN"/>
    <property type="match status" value="1"/>
</dbReference>
<comment type="caution">
    <text evidence="10">The sequence shown here is derived from an EMBL/GenBank/DDBJ whole genome shotgun (WGS) entry which is preliminary data.</text>
</comment>
<feature type="transmembrane region" description="Helical" evidence="8">
    <location>
        <begin position="161"/>
        <end position="187"/>
    </location>
</feature>
<keyword evidence="3 10" id="KW-0328">Glycosyltransferase</keyword>
<feature type="transmembrane region" description="Helical" evidence="8">
    <location>
        <begin position="12"/>
        <end position="34"/>
    </location>
</feature>
<evidence type="ECO:0000256" key="7">
    <source>
        <dbReference type="ARBA" id="ARBA00023136"/>
    </source>
</evidence>
<keyword evidence="11" id="KW-1185">Reference proteome</keyword>
<evidence type="ECO:0000256" key="4">
    <source>
        <dbReference type="ARBA" id="ARBA00022679"/>
    </source>
</evidence>
<dbReference type="EMBL" id="JAXAFJ010000002">
    <property type="protein sequence ID" value="MDX6805191.1"/>
    <property type="molecule type" value="Genomic_DNA"/>
</dbReference>
<feature type="transmembrane region" description="Helical" evidence="8">
    <location>
        <begin position="256"/>
        <end position="276"/>
    </location>
</feature>
<accession>A0ABU4RK25</accession>
<evidence type="ECO:0000313" key="10">
    <source>
        <dbReference type="EMBL" id="MDX6805191.1"/>
    </source>
</evidence>
<keyword evidence="6 8" id="KW-1133">Transmembrane helix</keyword>
<dbReference type="Proteomes" id="UP001274321">
    <property type="component" value="Unassembled WGS sequence"/>
</dbReference>
<dbReference type="Pfam" id="PF13231">
    <property type="entry name" value="PMT_2"/>
    <property type="match status" value="1"/>
</dbReference>
<feature type="transmembrane region" description="Helical" evidence="8">
    <location>
        <begin position="351"/>
        <end position="370"/>
    </location>
</feature>
<feature type="transmembrane region" description="Helical" evidence="8">
    <location>
        <begin position="87"/>
        <end position="104"/>
    </location>
</feature>
<evidence type="ECO:0000256" key="6">
    <source>
        <dbReference type="ARBA" id="ARBA00022989"/>
    </source>
</evidence>
<keyword evidence="4 10" id="KW-0808">Transferase</keyword>
<name>A0ABU4RK25_9HYPH</name>
<feature type="transmembrane region" description="Helical" evidence="8">
    <location>
        <begin position="297"/>
        <end position="315"/>
    </location>
</feature>
<feature type="domain" description="Glycosyltransferase RgtA/B/C/D-like" evidence="9">
    <location>
        <begin position="59"/>
        <end position="220"/>
    </location>
</feature>
<feature type="transmembrane region" description="Helical" evidence="8">
    <location>
        <begin position="130"/>
        <end position="149"/>
    </location>
</feature>
<keyword evidence="5 8" id="KW-0812">Transmembrane</keyword>
<dbReference type="PANTHER" id="PTHR33908">
    <property type="entry name" value="MANNOSYLTRANSFERASE YKCB-RELATED"/>
    <property type="match status" value="1"/>
</dbReference>
<evidence type="ECO:0000256" key="5">
    <source>
        <dbReference type="ARBA" id="ARBA00022692"/>
    </source>
</evidence>
<organism evidence="10 11">
    <name type="scientific">Terrihabitans rhizophilus</name>
    <dbReference type="NCBI Taxonomy" id="3092662"/>
    <lineage>
        <taxon>Bacteria</taxon>
        <taxon>Pseudomonadati</taxon>
        <taxon>Pseudomonadota</taxon>
        <taxon>Alphaproteobacteria</taxon>
        <taxon>Hyphomicrobiales</taxon>
        <taxon>Terrihabitans</taxon>
    </lineage>
</organism>
<dbReference type="RefSeq" id="WP_319843317.1">
    <property type="nucleotide sequence ID" value="NZ_JAXAFJ010000002.1"/>
</dbReference>
<dbReference type="InterPro" id="IPR038731">
    <property type="entry name" value="RgtA/B/C-like"/>
</dbReference>
<proteinExistence type="predicted"/>
<evidence type="ECO:0000256" key="8">
    <source>
        <dbReference type="SAM" id="Phobius"/>
    </source>
</evidence>
<dbReference type="InterPro" id="IPR050297">
    <property type="entry name" value="LipidA_mod_glycosyltrf_83"/>
</dbReference>
<evidence type="ECO:0000313" key="11">
    <source>
        <dbReference type="Proteomes" id="UP001274321"/>
    </source>
</evidence>
<dbReference type="GO" id="GO:0016757">
    <property type="term" value="F:glycosyltransferase activity"/>
    <property type="evidence" value="ECO:0007669"/>
    <property type="project" value="UniProtKB-KW"/>
</dbReference>
<protein>
    <submittedName>
        <fullName evidence="10">Glycosyltransferase family 39 protein</fullName>
        <ecNumber evidence="10">2.4.-.-</ecNumber>
    </submittedName>
</protein>
<keyword evidence="7 8" id="KW-0472">Membrane</keyword>
<evidence type="ECO:0000256" key="3">
    <source>
        <dbReference type="ARBA" id="ARBA00022676"/>
    </source>
</evidence>
<keyword evidence="2" id="KW-1003">Cell membrane</keyword>
<gene>
    <name evidence="10" type="ORF">SCD90_03850</name>
</gene>
<evidence type="ECO:0000256" key="2">
    <source>
        <dbReference type="ARBA" id="ARBA00022475"/>
    </source>
</evidence>